<evidence type="ECO:0000313" key="2">
    <source>
        <dbReference type="EMBL" id="MDO7874382.1"/>
    </source>
</evidence>
<dbReference type="PANTHER" id="PTHR36440">
    <property type="entry name" value="PUTATIVE (AFU_ORTHOLOGUE AFUA_8G07350)-RELATED"/>
    <property type="match status" value="1"/>
</dbReference>
<dbReference type="PANTHER" id="PTHR36440:SF1">
    <property type="entry name" value="PUTATIVE (AFU_ORTHOLOGUE AFUA_8G07350)-RELATED"/>
    <property type="match status" value="1"/>
</dbReference>
<dbReference type="EMBL" id="JAUQSY010000003">
    <property type="protein sequence ID" value="MDO7874382.1"/>
    <property type="molecule type" value="Genomic_DNA"/>
</dbReference>
<organism evidence="2 3">
    <name type="scientific">Hymenobacter aranciens</name>
    <dbReference type="NCBI Taxonomy" id="3063996"/>
    <lineage>
        <taxon>Bacteria</taxon>
        <taxon>Pseudomonadati</taxon>
        <taxon>Bacteroidota</taxon>
        <taxon>Cytophagia</taxon>
        <taxon>Cytophagales</taxon>
        <taxon>Hymenobacteraceae</taxon>
        <taxon>Hymenobacter</taxon>
    </lineage>
</organism>
<dbReference type="InterPro" id="IPR014710">
    <property type="entry name" value="RmlC-like_jellyroll"/>
</dbReference>
<dbReference type="Proteomes" id="UP001176429">
    <property type="component" value="Unassembled WGS sequence"/>
</dbReference>
<sequence length="161" mass="17320">MKLIPNIVPAANGLRLSVLGDQQCIKLTGQDTNGLFTLVEQLNSPGTGIPRHVHTQEDETFHVQEGLVEYEVDGAVTTLGAGDLAYVPRGVAHSFRVVGSTPARVLVSIFPAGAEHMFQELAQLPAGPPDFPVVAEICGRYGITFLYARARGQCLRPEVRS</sequence>
<dbReference type="Gene3D" id="2.60.120.10">
    <property type="entry name" value="Jelly Rolls"/>
    <property type="match status" value="1"/>
</dbReference>
<dbReference type="InterPro" id="IPR011051">
    <property type="entry name" value="RmlC_Cupin_sf"/>
</dbReference>
<dbReference type="RefSeq" id="WP_305005695.1">
    <property type="nucleotide sequence ID" value="NZ_JAUQSY010000003.1"/>
</dbReference>
<accession>A0ABT9B877</accession>
<reference evidence="2" key="1">
    <citation type="submission" date="2023-07" db="EMBL/GenBank/DDBJ databases">
        <authorList>
            <person name="Kim M.K."/>
        </authorList>
    </citation>
    <scope>NUCLEOTIDE SEQUENCE</scope>
    <source>
        <strain evidence="2">ASUV-10-1</strain>
    </source>
</reference>
<dbReference type="InterPro" id="IPR013096">
    <property type="entry name" value="Cupin_2"/>
</dbReference>
<proteinExistence type="predicted"/>
<dbReference type="InterPro" id="IPR053146">
    <property type="entry name" value="QDO-like"/>
</dbReference>
<gene>
    <name evidence="2" type="ORF">Q5H93_06530</name>
</gene>
<evidence type="ECO:0000313" key="3">
    <source>
        <dbReference type="Proteomes" id="UP001176429"/>
    </source>
</evidence>
<comment type="caution">
    <text evidence="2">The sequence shown here is derived from an EMBL/GenBank/DDBJ whole genome shotgun (WGS) entry which is preliminary data.</text>
</comment>
<name>A0ABT9B877_9BACT</name>
<keyword evidence="3" id="KW-1185">Reference proteome</keyword>
<evidence type="ECO:0000259" key="1">
    <source>
        <dbReference type="Pfam" id="PF07883"/>
    </source>
</evidence>
<feature type="domain" description="Cupin type-2" evidence="1">
    <location>
        <begin position="45"/>
        <end position="107"/>
    </location>
</feature>
<dbReference type="Pfam" id="PF07883">
    <property type="entry name" value="Cupin_2"/>
    <property type="match status" value="1"/>
</dbReference>
<dbReference type="SUPFAM" id="SSF51182">
    <property type="entry name" value="RmlC-like cupins"/>
    <property type="match status" value="1"/>
</dbReference>
<protein>
    <submittedName>
        <fullName evidence="2">Cupin domain-containing protein</fullName>
    </submittedName>
</protein>